<evidence type="ECO:0000313" key="2">
    <source>
        <dbReference type="EMBL" id="PSV97858.1"/>
    </source>
</evidence>
<protein>
    <recommendedName>
        <fullName evidence="1">HNH endonuclease 5 domain-containing protein</fullName>
    </recommendedName>
</protein>
<evidence type="ECO:0000313" key="3">
    <source>
        <dbReference type="Proteomes" id="UP000241954"/>
    </source>
</evidence>
<proteinExistence type="predicted"/>
<dbReference type="InterPro" id="IPR029471">
    <property type="entry name" value="HNH_5"/>
</dbReference>
<organism evidence="2 3">
    <name type="scientific">Photobacterium iliopiscarium</name>
    <dbReference type="NCBI Taxonomy" id="56192"/>
    <lineage>
        <taxon>Bacteria</taxon>
        <taxon>Pseudomonadati</taxon>
        <taxon>Pseudomonadota</taxon>
        <taxon>Gammaproteobacteria</taxon>
        <taxon>Vibrionales</taxon>
        <taxon>Vibrionaceae</taxon>
        <taxon>Photobacterium</taxon>
    </lineage>
</organism>
<sequence length="459" mass="53458">MDNCYLCGNVFDTDKVKRHDEHIIQQAIGGVISDKNILCFSCGEYLGREVDVSFNEIFHSISTRLDIKKDRKLNKKSAIKGILQSKIDQFGVDLGEIEVLWKDFKVTPVVPMHHYVNDNSKVIIYAMKKQAKTYAKKVERESKFKDNKPEMVFCDDIEGLVSYPFKLDGGAFKKGLAKIAIGFASYLGIKREDVPLVLDIKTDNSAEIRRNIQLIQYFPLGALDPRLEELKPEVGYFPTHTLIIFTSLSNPSLLVCYIELFSTFQWYVILNDKYQGDPIYEYFYQRLLKSDDYNFEPGRKYYKERQGILSYLGISDNRINDAYEKQKNNNDAKSIEYVEIEIVKEEHIKKKYRVDFEQEIDNSLSVFTTEVIKKGFSSIENACDIKKGVDLFYDYNTDREQFKILNYKRCYVSNGEYQDYIYSLMTLSGSDKLRNYSFSKFNQLTAFTEMEGIKRKLEA</sequence>
<name>A0A2T3MMN5_9GAMM</name>
<dbReference type="Proteomes" id="UP000241954">
    <property type="component" value="Unassembled WGS sequence"/>
</dbReference>
<gene>
    <name evidence="2" type="ORF">C9I88_07250</name>
</gene>
<dbReference type="EMBL" id="PYLW01000005">
    <property type="protein sequence ID" value="PSV97858.1"/>
    <property type="molecule type" value="Genomic_DNA"/>
</dbReference>
<reference evidence="2 3" key="1">
    <citation type="submission" date="2018-01" db="EMBL/GenBank/DDBJ databases">
        <title>Whole genome sequencing of Histamine producing bacteria.</title>
        <authorList>
            <person name="Butler K."/>
        </authorList>
    </citation>
    <scope>NUCLEOTIDE SEQUENCE [LARGE SCALE GENOMIC DNA]</scope>
    <source>
        <strain evidence="2 3">NCIMB 13481</strain>
    </source>
</reference>
<dbReference type="AlphaFoldDB" id="A0A2T3MMN5"/>
<comment type="caution">
    <text evidence="2">The sequence shown here is derived from an EMBL/GenBank/DDBJ whole genome shotgun (WGS) entry which is preliminary data.</text>
</comment>
<evidence type="ECO:0000259" key="1">
    <source>
        <dbReference type="Pfam" id="PF14279"/>
    </source>
</evidence>
<dbReference type="RefSeq" id="WP_107237094.1">
    <property type="nucleotide sequence ID" value="NZ_PYLW01000005.1"/>
</dbReference>
<dbReference type="Pfam" id="PF14279">
    <property type="entry name" value="HNH_5"/>
    <property type="match status" value="1"/>
</dbReference>
<accession>A0A2T3MMN5</accession>
<feature type="domain" description="HNH endonuclease 5" evidence="1">
    <location>
        <begin position="4"/>
        <end position="55"/>
    </location>
</feature>